<evidence type="ECO:0000313" key="1">
    <source>
        <dbReference type="EMBL" id="KKM82045.1"/>
    </source>
</evidence>
<name>A0A0F9MZL5_9ZZZZ</name>
<gene>
    <name evidence="1" type="ORF">LCGC14_1323560</name>
</gene>
<organism evidence="1">
    <name type="scientific">marine sediment metagenome</name>
    <dbReference type="NCBI Taxonomy" id="412755"/>
    <lineage>
        <taxon>unclassified sequences</taxon>
        <taxon>metagenomes</taxon>
        <taxon>ecological metagenomes</taxon>
    </lineage>
</organism>
<accession>A0A0F9MZL5</accession>
<dbReference type="EMBL" id="LAZR01007924">
    <property type="protein sequence ID" value="KKM82045.1"/>
    <property type="molecule type" value="Genomic_DNA"/>
</dbReference>
<comment type="caution">
    <text evidence="1">The sequence shown here is derived from an EMBL/GenBank/DDBJ whole genome shotgun (WGS) entry which is preliminary data.</text>
</comment>
<dbReference type="AlphaFoldDB" id="A0A0F9MZL5"/>
<sequence>MGDDIFVGDEKKKEEEFIAPLKSPEPKEFSSKKIIPREYIPVKLNSLGKLHAPAIIHVRNYNMEDALELSLVDEETALETTMYILNKMIYESFDPVYLHVEELKEILLTVYSNFWSSTLSEFLYPYENEELEFTDFESKERIIAGKQTPNVDIPIKLIKTDVIHKDFKEPIKIKVKDKEVYFRLSRIKDVLESKEYIEKKYLAKEKEFSNVSSQLNSEIESERNKVPEDVRLKYEAYTKKRNFDLVKAIQCQVLIKAFGKKLNTLNEKLKYYTKVDIEFWKAYNRVIEKYATFGINPEVEVKSPLTGKLIIRRFQFRYLDFLRALDVQNDNAYTVSFGE</sequence>
<proteinExistence type="predicted"/>
<reference evidence="1" key="1">
    <citation type="journal article" date="2015" name="Nature">
        <title>Complex archaea that bridge the gap between prokaryotes and eukaryotes.</title>
        <authorList>
            <person name="Spang A."/>
            <person name="Saw J.H."/>
            <person name="Jorgensen S.L."/>
            <person name="Zaremba-Niedzwiedzka K."/>
            <person name="Martijn J."/>
            <person name="Lind A.E."/>
            <person name="van Eijk R."/>
            <person name="Schleper C."/>
            <person name="Guy L."/>
            <person name="Ettema T.J."/>
        </authorList>
    </citation>
    <scope>NUCLEOTIDE SEQUENCE</scope>
</reference>
<protein>
    <submittedName>
        <fullName evidence="1">Uncharacterized protein</fullName>
    </submittedName>
</protein>